<evidence type="ECO:0000313" key="5">
    <source>
        <dbReference type="Proteomes" id="UP001179361"/>
    </source>
</evidence>
<proteinExistence type="predicted"/>
<feature type="domain" description="Glycosyltransferase subfamily 4-like N-terminal" evidence="3">
    <location>
        <begin position="55"/>
        <end position="184"/>
    </location>
</feature>
<evidence type="ECO:0000313" key="4">
    <source>
        <dbReference type="EMBL" id="MCD2519391.1"/>
    </source>
</evidence>
<dbReference type="EMBL" id="JAJNOC010000012">
    <property type="protein sequence ID" value="MCD2519391.1"/>
    <property type="molecule type" value="Genomic_DNA"/>
</dbReference>
<keyword evidence="5" id="KW-1185">Reference proteome</keyword>
<evidence type="ECO:0000256" key="1">
    <source>
        <dbReference type="ARBA" id="ARBA00022676"/>
    </source>
</evidence>
<dbReference type="Pfam" id="PF13439">
    <property type="entry name" value="Glyco_transf_4"/>
    <property type="match status" value="1"/>
</dbReference>
<keyword evidence="2 4" id="KW-0808">Transferase</keyword>
<sequence length="387" mass="42179">MSEHLPIAFCENGAGYGGAIISLTAMLPHLDRRYAPVLLSGLGTEPYRQLARFGRWRQLAPRALVDHSALRRRGVPFASMIDNLFNVLPSALRYYRIFRAERVRLVYLNNDASCNFAAAFGARLAGLPLVLHARGFHGDTSVNRLVLKWLDHCIPVSNAVKEELLRLGVPGHKCTVVPEGLDLHQFSPRQPSSVLRAELGLLPDAPVITLVGGLIDWKGQDILLQAAPRLFARYPRARILLVGAAYGRDDLFARDIARQVAAPAMAGRVMLLGGRSDVADILALSSVVVHASTRPEPFGRTFLEGMAVGRPVIASAEGGPLDVITHEHDGLLIPPRDPALLAGAILRILDQPEWAGRMARQAAHTARHYSIEAHTGAVADILRRLVT</sequence>
<dbReference type="RefSeq" id="WP_231060661.1">
    <property type="nucleotide sequence ID" value="NZ_JAJNOC010000012.1"/>
</dbReference>
<dbReference type="Gene3D" id="3.40.50.2000">
    <property type="entry name" value="Glycogen Phosphorylase B"/>
    <property type="match status" value="2"/>
</dbReference>
<dbReference type="PANTHER" id="PTHR12526">
    <property type="entry name" value="GLYCOSYLTRANSFERASE"/>
    <property type="match status" value="1"/>
</dbReference>
<evidence type="ECO:0000256" key="2">
    <source>
        <dbReference type="ARBA" id="ARBA00022679"/>
    </source>
</evidence>
<reference evidence="4" key="1">
    <citation type="submission" date="2021-11" db="EMBL/GenBank/DDBJ databases">
        <title>The complete genome of Massilia sp sp. G4R7.</title>
        <authorList>
            <person name="Liu L."/>
            <person name="Yue J."/>
            <person name="Yuan J."/>
            <person name="Yang F."/>
            <person name="Li L."/>
        </authorList>
    </citation>
    <scope>NUCLEOTIDE SEQUENCE</scope>
    <source>
        <strain evidence="4">G4R7</strain>
    </source>
</reference>
<dbReference type="PANTHER" id="PTHR12526:SF510">
    <property type="entry name" value="D-INOSITOL 3-PHOSPHATE GLYCOSYLTRANSFERASE"/>
    <property type="match status" value="1"/>
</dbReference>
<accession>A0ABS8QE46</accession>
<dbReference type="EC" id="2.4.-.-" evidence="4"/>
<keyword evidence="1 4" id="KW-0328">Glycosyltransferase</keyword>
<name>A0ABS8QE46_9BURK</name>
<dbReference type="GO" id="GO:0016757">
    <property type="term" value="F:glycosyltransferase activity"/>
    <property type="evidence" value="ECO:0007669"/>
    <property type="project" value="UniProtKB-KW"/>
</dbReference>
<dbReference type="Proteomes" id="UP001179361">
    <property type="component" value="Unassembled WGS sequence"/>
</dbReference>
<dbReference type="Pfam" id="PF13692">
    <property type="entry name" value="Glyco_trans_1_4"/>
    <property type="match status" value="1"/>
</dbReference>
<gene>
    <name evidence="4" type="ORF">LQ564_24105</name>
</gene>
<protein>
    <submittedName>
        <fullName evidence="4">Glycosyltransferase</fullName>
        <ecNumber evidence="4">2.4.-.-</ecNumber>
    </submittedName>
</protein>
<evidence type="ECO:0000259" key="3">
    <source>
        <dbReference type="Pfam" id="PF13439"/>
    </source>
</evidence>
<comment type="caution">
    <text evidence="4">The sequence shown here is derived from an EMBL/GenBank/DDBJ whole genome shotgun (WGS) entry which is preliminary data.</text>
</comment>
<dbReference type="InterPro" id="IPR028098">
    <property type="entry name" value="Glyco_trans_4-like_N"/>
</dbReference>
<organism evidence="4 5">
    <name type="scientific">Massilia phyllostachyos</name>
    <dbReference type="NCBI Taxonomy" id="2898585"/>
    <lineage>
        <taxon>Bacteria</taxon>
        <taxon>Pseudomonadati</taxon>
        <taxon>Pseudomonadota</taxon>
        <taxon>Betaproteobacteria</taxon>
        <taxon>Burkholderiales</taxon>
        <taxon>Oxalobacteraceae</taxon>
        <taxon>Telluria group</taxon>
        <taxon>Massilia</taxon>
    </lineage>
</organism>
<dbReference type="SUPFAM" id="SSF53756">
    <property type="entry name" value="UDP-Glycosyltransferase/glycogen phosphorylase"/>
    <property type="match status" value="1"/>
</dbReference>